<accession>A0A0V0RUS6</accession>
<protein>
    <submittedName>
        <fullName evidence="1">Uncharacterized protein</fullName>
    </submittedName>
</protein>
<proteinExistence type="predicted"/>
<dbReference type="Proteomes" id="UP000054630">
    <property type="component" value="Unassembled WGS sequence"/>
</dbReference>
<keyword evidence="2" id="KW-1185">Reference proteome</keyword>
<organism evidence="1 2">
    <name type="scientific">Trichinella nelsoni</name>
    <dbReference type="NCBI Taxonomy" id="6336"/>
    <lineage>
        <taxon>Eukaryota</taxon>
        <taxon>Metazoa</taxon>
        <taxon>Ecdysozoa</taxon>
        <taxon>Nematoda</taxon>
        <taxon>Enoplea</taxon>
        <taxon>Dorylaimia</taxon>
        <taxon>Trichinellida</taxon>
        <taxon>Trichinellidae</taxon>
        <taxon>Trichinella</taxon>
    </lineage>
</organism>
<sequence length="80" mass="9222">MLSFFGGQCLTEQWFPKLNWPWTPSITVMLPWTPCSSFDVQGKARSTEWTSENVSVDPQKCLHGLHVGNHCFRITIKLRL</sequence>
<evidence type="ECO:0000313" key="2">
    <source>
        <dbReference type="Proteomes" id="UP000054630"/>
    </source>
</evidence>
<comment type="caution">
    <text evidence="1">The sequence shown here is derived from an EMBL/GenBank/DDBJ whole genome shotgun (WGS) entry which is preliminary data.</text>
</comment>
<name>A0A0V0RUS6_9BILA</name>
<evidence type="ECO:0000313" key="1">
    <source>
        <dbReference type="EMBL" id="KRX18233.1"/>
    </source>
</evidence>
<gene>
    <name evidence="1" type="ORF">T07_12137</name>
</gene>
<dbReference type="AlphaFoldDB" id="A0A0V0RUS6"/>
<reference evidence="1 2" key="1">
    <citation type="submission" date="2015-01" db="EMBL/GenBank/DDBJ databases">
        <title>Evolution of Trichinella species and genotypes.</title>
        <authorList>
            <person name="Korhonen P.K."/>
            <person name="Edoardo P."/>
            <person name="Giuseppe L.R."/>
            <person name="Gasser R.B."/>
        </authorList>
    </citation>
    <scope>NUCLEOTIDE SEQUENCE [LARGE SCALE GENOMIC DNA]</scope>
    <source>
        <strain evidence="1">ISS37</strain>
    </source>
</reference>
<dbReference type="EMBL" id="JYDL01000076">
    <property type="protein sequence ID" value="KRX18233.1"/>
    <property type="molecule type" value="Genomic_DNA"/>
</dbReference>